<dbReference type="NCBIfam" id="TIGR00756">
    <property type="entry name" value="PPR"/>
    <property type="match status" value="6"/>
</dbReference>
<dbReference type="InterPro" id="IPR046960">
    <property type="entry name" value="PPR_At4g14850-like_plant"/>
</dbReference>
<feature type="repeat" description="PPR" evidence="3">
    <location>
        <begin position="315"/>
        <end position="349"/>
    </location>
</feature>
<dbReference type="AlphaFoldDB" id="A0A2P2QLG9"/>
<dbReference type="PANTHER" id="PTHR47926">
    <property type="entry name" value="PENTATRICOPEPTIDE REPEAT-CONTAINING PROTEIN"/>
    <property type="match status" value="1"/>
</dbReference>
<comment type="similarity">
    <text evidence="1">Belongs to the PPR family. PCMP-H subfamily.</text>
</comment>
<proteinExistence type="inferred from homology"/>
<feature type="repeat" description="PPR" evidence="3">
    <location>
        <begin position="253"/>
        <end position="287"/>
    </location>
</feature>
<evidence type="ECO:0000256" key="1">
    <source>
        <dbReference type="ARBA" id="ARBA00006643"/>
    </source>
</evidence>
<dbReference type="InterPro" id="IPR046848">
    <property type="entry name" value="E_motif"/>
</dbReference>
<dbReference type="Pfam" id="PF20431">
    <property type="entry name" value="E_motif"/>
    <property type="match status" value="1"/>
</dbReference>
<dbReference type="InterPro" id="IPR002885">
    <property type="entry name" value="PPR_rpt"/>
</dbReference>
<dbReference type="PANTHER" id="PTHR47926:SF456">
    <property type="entry name" value="PENTATRICOPEPTIDE REPEAT-CONTAINING PROTEIN ELI1, CHLOROPLASTIC"/>
    <property type="match status" value="1"/>
</dbReference>
<dbReference type="PROSITE" id="PS51375">
    <property type="entry name" value="PPR"/>
    <property type="match status" value="4"/>
</dbReference>
<dbReference type="FunFam" id="1.25.40.10:FF:000690">
    <property type="entry name" value="Pentatricopeptide repeat-containing protein"/>
    <property type="match status" value="1"/>
</dbReference>
<name>A0A2P2QLG9_RHIMU</name>
<dbReference type="Gene3D" id="1.25.40.10">
    <property type="entry name" value="Tetratricopeptide repeat domain"/>
    <property type="match status" value="4"/>
</dbReference>
<dbReference type="GO" id="GO:0003729">
    <property type="term" value="F:mRNA binding"/>
    <property type="evidence" value="ECO:0007669"/>
    <property type="project" value="UniProtKB-ARBA"/>
</dbReference>
<dbReference type="GO" id="GO:0009451">
    <property type="term" value="P:RNA modification"/>
    <property type="evidence" value="ECO:0007669"/>
    <property type="project" value="InterPro"/>
</dbReference>
<feature type="repeat" description="PPR" evidence="3">
    <location>
        <begin position="188"/>
        <end position="222"/>
    </location>
</feature>
<evidence type="ECO:0000256" key="2">
    <source>
        <dbReference type="ARBA" id="ARBA00022737"/>
    </source>
</evidence>
<dbReference type="EMBL" id="GGEC01087338">
    <property type="protein sequence ID" value="MBX67822.1"/>
    <property type="molecule type" value="Transcribed_RNA"/>
</dbReference>
<keyword evidence="2" id="KW-0677">Repeat</keyword>
<evidence type="ECO:0000313" key="4">
    <source>
        <dbReference type="EMBL" id="MBX67822.1"/>
    </source>
</evidence>
<dbReference type="Pfam" id="PF01535">
    <property type="entry name" value="PPR"/>
    <property type="match status" value="8"/>
</dbReference>
<reference evidence="4" key="1">
    <citation type="submission" date="2018-02" db="EMBL/GenBank/DDBJ databases">
        <title>Rhizophora mucronata_Transcriptome.</title>
        <authorList>
            <person name="Meera S.P."/>
            <person name="Sreeshan A."/>
            <person name="Augustine A."/>
        </authorList>
    </citation>
    <scope>NUCLEOTIDE SEQUENCE</scope>
    <source>
        <tissue evidence="4">Leaf</tissue>
    </source>
</reference>
<feature type="repeat" description="PPR" evidence="3">
    <location>
        <begin position="87"/>
        <end position="121"/>
    </location>
</feature>
<protein>
    <submittedName>
        <fullName evidence="4">Pentatricopeptide repeat-containing protein At2g45350ic</fullName>
    </submittedName>
</protein>
<dbReference type="Pfam" id="PF13041">
    <property type="entry name" value="PPR_2"/>
    <property type="match status" value="1"/>
</dbReference>
<accession>A0A2P2QLG9</accession>
<sequence>MLLCASSGQQPWNSPLKTLLLLQKCKSPYEINQIHARMITTGLIKNTCLTAKIVLSLSSSPRSPLVEFARCLFFSGRAFRGGGDERDPFLWNVILKTYSHGHHPGEALSVFCLMLENGILVDKFSLSMVLNACSLVGLVKEGMQIHGLLEKLEFGSDLVMGNCLTTLYVRCRCLEFARQVFDRMLTRDSVSYNSMIHGYIKHGKVGLARELFDSMPMEERNLISWNSLINGFVQLQDGLPLAWAMFEKMPEKDLISWNLMIHGCVKCGRMEDAQALFDRMPKRDMVSWASMVDGYAKVGKVDIARTLFDEMQQRDVVVCNAMIGGYVQSGHCIEALDIFYGMQCNGSLSPDETTLSIALSAVAQLGHLDKGVALHCYLEEKGFSLDQKLGVALIDMYSKCGSIENAMLVFEGIGEKGVDHWNAMICGLAIHGMGELAFNLLTEMGRLCVKPDDITFIGVLNACAHAGLLKEGMICFEIMRRVHKLEPKLQHYGCMVDILGRAGHLEAARKFIEEMPIEPNDVISRTLLSACRAQESLNVEEPVVKYLMRLDSSDSSSYVLLSNLYAGTGMWSDVRRIRTMMKERNLKKTPGCSWIELEGDINEFIVQDKCHAQAVEVYSLLDSLAMPNQEVSHCTIYTQ</sequence>
<evidence type="ECO:0000256" key="3">
    <source>
        <dbReference type="PROSITE-ProRule" id="PRU00708"/>
    </source>
</evidence>
<dbReference type="InterPro" id="IPR011990">
    <property type="entry name" value="TPR-like_helical_dom_sf"/>
</dbReference>
<organism evidence="4">
    <name type="scientific">Rhizophora mucronata</name>
    <name type="common">Asiatic mangrove</name>
    <dbReference type="NCBI Taxonomy" id="61149"/>
    <lineage>
        <taxon>Eukaryota</taxon>
        <taxon>Viridiplantae</taxon>
        <taxon>Streptophyta</taxon>
        <taxon>Embryophyta</taxon>
        <taxon>Tracheophyta</taxon>
        <taxon>Spermatophyta</taxon>
        <taxon>Magnoliopsida</taxon>
        <taxon>eudicotyledons</taxon>
        <taxon>Gunneridae</taxon>
        <taxon>Pentapetalae</taxon>
        <taxon>rosids</taxon>
        <taxon>fabids</taxon>
        <taxon>Malpighiales</taxon>
        <taxon>Rhizophoraceae</taxon>
        <taxon>Rhizophora</taxon>
    </lineage>
</organism>